<reference evidence="2" key="1">
    <citation type="submission" date="2018-05" db="EMBL/GenBank/DDBJ databases">
        <authorList>
            <person name="Lanie J.A."/>
            <person name="Ng W.-L."/>
            <person name="Kazmierczak K.M."/>
            <person name="Andrzejewski T.M."/>
            <person name="Davidsen T.M."/>
            <person name="Wayne K.J."/>
            <person name="Tettelin H."/>
            <person name="Glass J.I."/>
            <person name="Rusch D."/>
            <person name="Podicherti R."/>
            <person name="Tsui H.-C.T."/>
            <person name="Winkler M.E."/>
        </authorList>
    </citation>
    <scope>NUCLEOTIDE SEQUENCE</scope>
</reference>
<gene>
    <name evidence="2" type="ORF">METZ01_LOCUS218111</name>
</gene>
<evidence type="ECO:0008006" key="3">
    <source>
        <dbReference type="Google" id="ProtNLM"/>
    </source>
</evidence>
<accession>A0A382FSX7</accession>
<proteinExistence type="predicted"/>
<sequence>MKLVWAFLYNGIVYPLIFLLACVLSLFGGKLRQGVSGRFQSLSKLKQYFKSTTPLPMVYWFHAASLGEFY</sequence>
<dbReference type="PROSITE" id="PS51257">
    <property type="entry name" value="PROKAR_LIPOPROTEIN"/>
    <property type="match status" value="1"/>
</dbReference>
<dbReference type="AlphaFoldDB" id="A0A382FSX7"/>
<organism evidence="2">
    <name type="scientific">marine metagenome</name>
    <dbReference type="NCBI Taxonomy" id="408172"/>
    <lineage>
        <taxon>unclassified sequences</taxon>
        <taxon>metagenomes</taxon>
        <taxon>ecological metagenomes</taxon>
    </lineage>
</organism>
<protein>
    <recommendedName>
        <fullName evidence="3">3-deoxy-D-manno-octulosonic-acid transferase N-terminal domain-containing protein</fullName>
    </recommendedName>
</protein>
<keyword evidence="1" id="KW-0812">Transmembrane</keyword>
<keyword evidence="1" id="KW-1133">Transmembrane helix</keyword>
<feature type="transmembrane region" description="Helical" evidence="1">
    <location>
        <begin position="6"/>
        <end position="28"/>
    </location>
</feature>
<feature type="non-terminal residue" evidence="2">
    <location>
        <position position="70"/>
    </location>
</feature>
<evidence type="ECO:0000256" key="1">
    <source>
        <dbReference type="SAM" id="Phobius"/>
    </source>
</evidence>
<keyword evidence="1" id="KW-0472">Membrane</keyword>
<evidence type="ECO:0000313" key="2">
    <source>
        <dbReference type="EMBL" id="SVB65257.1"/>
    </source>
</evidence>
<name>A0A382FSX7_9ZZZZ</name>
<dbReference type="EMBL" id="UINC01051288">
    <property type="protein sequence ID" value="SVB65257.1"/>
    <property type="molecule type" value="Genomic_DNA"/>
</dbReference>